<feature type="domain" description="Endonuclease/exonuclease/phosphatase" evidence="1">
    <location>
        <begin position="6"/>
        <end position="229"/>
    </location>
</feature>
<sequence length="517" mass="59875">MSGFFWNIRGFNKFNKQQVVKNWIDKYGIEFGALLETRVKAGKSDRIVTSLFKNWSMVSNYEFHRLGRIWVIWSTKVKLRVVYKSAQMITCAIELEDGEEFFCSFIYASNFEEERRELWRDITQGQNSASLRGKPWLCCGDFNEILDIKEHSNFSISPTVTPGMRDFQEVVRCCSFTDLAHHGPQFTWTNKRDNDIICKKLDRMLVNDKWMQQKQHSYCVFDSGGCSDHLRGKLILQGQILKPRGPFKFTNVIAAMPEFKHQMETFWTQSEPLFQSTTALFRLSKKLKQLKPILRKLSRNKLHDISRRAAEAYENLCTCQINSLTNVDAQAAHAESMAYDRWEKISAIEENFLRHKSKLHWLNVGDKNNRFFHNAIKDRQARNSIKEIETQGGECLTRQEDIKIEAVQFFNGLLTGQPSNYESFSVDFIGELISFRCSEADEAHLLSEVLEEEIKQVLFSMPINKSPGPDGYTVEFFKEAWPVLGKDFIVAILSFFIHGFLPKGLNSTILALIPKIT</sequence>
<evidence type="ECO:0000259" key="1">
    <source>
        <dbReference type="Pfam" id="PF03372"/>
    </source>
</evidence>
<accession>A0ABD0ZZL2</accession>
<name>A0ABD0ZZL2_CARAN</name>
<keyword evidence="3" id="KW-1185">Reference proteome</keyword>
<dbReference type="SUPFAM" id="SSF56219">
    <property type="entry name" value="DNase I-like"/>
    <property type="match status" value="1"/>
</dbReference>
<dbReference type="Pfam" id="PF03372">
    <property type="entry name" value="Exo_endo_phos"/>
    <property type="match status" value="1"/>
</dbReference>
<protein>
    <recommendedName>
        <fullName evidence="1">Endonuclease/exonuclease/phosphatase domain-containing protein</fullName>
    </recommendedName>
</protein>
<dbReference type="PANTHER" id="PTHR33710:SF79">
    <property type="entry name" value="OS06G0205337 PROTEIN"/>
    <property type="match status" value="1"/>
</dbReference>
<gene>
    <name evidence="2" type="ORF">V5N11_010397</name>
</gene>
<evidence type="ECO:0000313" key="2">
    <source>
        <dbReference type="EMBL" id="KAL1194490.1"/>
    </source>
</evidence>
<proteinExistence type="predicted"/>
<dbReference type="Proteomes" id="UP001558713">
    <property type="component" value="Unassembled WGS sequence"/>
</dbReference>
<dbReference type="InterPro" id="IPR036691">
    <property type="entry name" value="Endo/exonu/phosph_ase_sf"/>
</dbReference>
<reference evidence="2 3" key="1">
    <citation type="submission" date="2024-04" db="EMBL/GenBank/DDBJ databases">
        <title>Genome assembly C_amara_ONT_v2.</title>
        <authorList>
            <person name="Yant L."/>
            <person name="Moore C."/>
            <person name="Slenker M."/>
        </authorList>
    </citation>
    <scope>NUCLEOTIDE SEQUENCE [LARGE SCALE GENOMIC DNA]</scope>
    <source>
        <tissue evidence="2">Leaf</tissue>
    </source>
</reference>
<evidence type="ECO:0000313" key="3">
    <source>
        <dbReference type="Proteomes" id="UP001558713"/>
    </source>
</evidence>
<organism evidence="2 3">
    <name type="scientific">Cardamine amara subsp. amara</name>
    <dbReference type="NCBI Taxonomy" id="228776"/>
    <lineage>
        <taxon>Eukaryota</taxon>
        <taxon>Viridiplantae</taxon>
        <taxon>Streptophyta</taxon>
        <taxon>Embryophyta</taxon>
        <taxon>Tracheophyta</taxon>
        <taxon>Spermatophyta</taxon>
        <taxon>Magnoliopsida</taxon>
        <taxon>eudicotyledons</taxon>
        <taxon>Gunneridae</taxon>
        <taxon>Pentapetalae</taxon>
        <taxon>rosids</taxon>
        <taxon>malvids</taxon>
        <taxon>Brassicales</taxon>
        <taxon>Brassicaceae</taxon>
        <taxon>Cardamineae</taxon>
        <taxon>Cardamine</taxon>
    </lineage>
</organism>
<dbReference type="AlphaFoldDB" id="A0ABD0ZZL2"/>
<dbReference type="InterPro" id="IPR005135">
    <property type="entry name" value="Endo/exonuclease/phosphatase"/>
</dbReference>
<comment type="caution">
    <text evidence="2">The sequence shown here is derived from an EMBL/GenBank/DDBJ whole genome shotgun (WGS) entry which is preliminary data.</text>
</comment>
<dbReference type="Gene3D" id="3.60.10.10">
    <property type="entry name" value="Endonuclease/exonuclease/phosphatase"/>
    <property type="match status" value="1"/>
</dbReference>
<dbReference type="EMBL" id="JBANAX010000752">
    <property type="protein sequence ID" value="KAL1194490.1"/>
    <property type="molecule type" value="Genomic_DNA"/>
</dbReference>
<dbReference type="PANTHER" id="PTHR33710">
    <property type="entry name" value="BNAC02G09200D PROTEIN"/>
    <property type="match status" value="1"/>
</dbReference>